<evidence type="ECO:0008006" key="3">
    <source>
        <dbReference type="Google" id="ProtNLM"/>
    </source>
</evidence>
<dbReference type="RefSeq" id="WP_111622220.1">
    <property type="nucleotide sequence ID" value="NZ_QLLN01000001.1"/>
</dbReference>
<comment type="caution">
    <text evidence="1">The sequence shown here is derived from an EMBL/GenBank/DDBJ whole genome shotgun (WGS) entry which is preliminary data.</text>
</comment>
<proteinExistence type="predicted"/>
<dbReference type="AlphaFoldDB" id="A0A327RIC5"/>
<dbReference type="PROSITE" id="PS51257">
    <property type="entry name" value="PROKAR_LIPOPROTEIN"/>
    <property type="match status" value="1"/>
</dbReference>
<dbReference type="InterPro" id="IPR023296">
    <property type="entry name" value="Glyco_hydro_beta-prop_sf"/>
</dbReference>
<dbReference type="EMBL" id="QLLN01000001">
    <property type="protein sequence ID" value="RAJ15988.1"/>
    <property type="molecule type" value="Genomic_DNA"/>
</dbReference>
<reference evidence="1 2" key="1">
    <citation type="submission" date="2018-06" db="EMBL/GenBank/DDBJ databases">
        <title>Genomic Encyclopedia of Archaeal and Bacterial Type Strains, Phase II (KMG-II): from individual species to whole genera.</title>
        <authorList>
            <person name="Goeker M."/>
        </authorList>
    </citation>
    <scope>NUCLEOTIDE SEQUENCE [LARGE SCALE GENOMIC DNA]</scope>
    <source>
        <strain evidence="1 2">DSM 23522</strain>
    </source>
</reference>
<evidence type="ECO:0000313" key="2">
    <source>
        <dbReference type="Proteomes" id="UP000249696"/>
    </source>
</evidence>
<name>A0A327RIC5_9FLAO</name>
<protein>
    <recommendedName>
        <fullName evidence="3">Glycosyl hydrolase family 32</fullName>
    </recommendedName>
</protein>
<dbReference type="SUPFAM" id="SSF75005">
    <property type="entry name" value="Arabinanase/levansucrase/invertase"/>
    <property type="match status" value="1"/>
</dbReference>
<evidence type="ECO:0000313" key="1">
    <source>
        <dbReference type="EMBL" id="RAJ15988.1"/>
    </source>
</evidence>
<sequence length="486" mass="55064">MKKSIFYLLIVFIISCNPDSIVPEKNVEVIPVEEEIVPIEEEEEVPVEEEMLPEEVFPDGSLNSFFNNCLISDRSSNIARKNPIQITEYDQVNNRVKTNYSNLENLLVQGTNNQSWFVTQNSEASTVVEIIGVNTTDGWIGLGNTYQGSLNTKIGATLEFFNPFINYEIINDRPLFNPYPTIASEENLHYIQPGGIIEKSDGTFILLTPVVFGPHTKRSIYYATSANLQDWTFHDDLVLETMTITFAKPNGNVFSTGNPFKLDDGSFLVLLGVQQPNNNYTSAYMIIDEDLNILQQPTEIMIPEWQGLDQNSFPLSITKFDNQYRILFHRRNPSFIDREIHEIVATNLFDALNLNQSISSSHIIHKGNTSSGYLRGKADDAAYMEFNSELYILLGGEELGSVYLTSRNREYGLVKLNGGSWNHDSRSPLLVNPVQLHKKYPAYDWAWDHLGAFVSPIIKNNTLYIFMAFGTDNPDYFISGIKVSLN</sequence>
<accession>A0A327RIC5</accession>
<gene>
    <name evidence="1" type="ORF">LV92_00692</name>
</gene>
<dbReference type="Proteomes" id="UP000249696">
    <property type="component" value="Unassembled WGS sequence"/>
</dbReference>
<keyword evidence="2" id="KW-1185">Reference proteome</keyword>
<dbReference type="OrthoDB" id="1327329at2"/>
<organism evidence="1 2">
    <name type="scientific">Arenibacter echinorum</name>
    <dbReference type="NCBI Taxonomy" id="440515"/>
    <lineage>
        <taxon>Bacteria</taxon>
        <taxon>Pseudomonadati</taxon>
        <taxon>Bacteroidota</taxon>
        <taxon>Flavobacteriia</taxon>
        <taxon>Flavobacteriales</taxon>
        <taxon>Flavobacteriaceae</taxon>
        <taxon>Arenibacter</taxon>
    </lineage>
</organism>